<evidence type="ECO:0000256" key="1">
    <source>
        <dbReference type="SAM" id="Phobius"/>
    </source>
</evidence>
<evidence type="ECO:0000313" key="3">
    <source>
        <dbReference type="Proteomes" id="UP001596175"/>
    </source>
</evidence>
<reference evidence="3" key="1">
    <citation type="journal article" date="2019" name="Int. J. Syst. Evol. Microbiol.">
        <title>The Global Catalogue of Microorganisms (GCM) 10K type strain sequencing project: providing services to taxonomists for standard genome sequencing and annotation.</title>
        <authorList>
            <consortium name="The Broad Institute Genomics Platform"/>
            <consortium name="The Broad Institute Genome Sequencing Center for Infectious Disease"/>
            <person name="Wu L."/>
            <person name="Ma J."/>
        </authorList>
    </citation>
    <scope>NUCLEOTIDE SEQUENCE [LARGE SCALE GENOMIC DNA]</scope>
    <source>
        <strain evidence="3">XZYJ18</strain>
    </source>
</reference>
<proteinExistence type="predicted"/>
<dbReference type="Proteomes" id="UP001596175">
    <property type="component" value="Unassembled WGS sequence"/>
</dbReference>
<dbReference type="RefSeq" id="WP_378021811.1">
    <property type="nucleotide sequence ID" value="NZ_JBHSKG010000007.1"/>
</dbReference>
<feature type="transmembrane region" description="Helical" evidence="1">
    <location>
        <begin position="114"/>
        <end position="130"/>
    </location>
</feature>
<keyword evidence="1" id="KW-0812">Transmembrane</keyword>
<dbReference type="Gene3D" id="1.20.1250.20">
    <property type="entry name" value="MFS general substrate transporter like domains"/>
    <property type="match status" value="1"/>
</dbReference>
<evidence type="ECO:0000313" key="2">
    <source>
        <dbReference type="EMBL" id="MFC5139632.1"/>
    </source>
</evidence>
<feature type="transmembrane region" description="Helical" evidence="1">
    <location>
        <begin position="87"/>
        <end position="108"/>
    </location>
</feature>
<sequence>MGAGQVVGRLLFVPLRRRGTPGTRTTTQVSLSAASIELLAAVPRPPVLVTCGAVLCGAVRGAHTLSVATAVSDRWGTEPYATLLGRFHGVVAVAMAVGPALGTAVALALGSYRLAALLLAVLCLSAVLPARRS</sequence>
<name>A0ABV9ZF35_9PSEU</name>
<keyword evidence="3" id="KW-1185">Reference proteome</keyword>
<dbReference type="InterPro" id="IPR036259">
    <property type="entry name" value="MFS_trans_sf"/>
</dbReference>
<keyword evidence="1" id="KW-1133">Transmembrane helix</keyword>
<dbReference type="EMBL" id="JBHSKG010000007">
    <property type="protein sequence ID" value="MFC5139632.1"/>
    <property type="molecule type" value="Genomic_DNA"/>
</dbReference>
<keyword evidence="1" id="KW-0472">Membrane</keyword>
<accession>A0ABV9ZF35</accession>
<evidence type="ECO:0008006" key="4">
    <source>
        <dbReference type="Google" id="ProtNLM"/>
    </source>
</evidence>
<organism evidence="2 3">
    <name type="scientific">Actinomycetospora rhizophila</name>
    <dbReference type="NCBI Taxonomy" id="1416876"/>
    <lineage>
        <taxon>Bacteria</taxon>
        <taxon>Bacillati</taxon>
        <taxon>Actinomycetota</taxon>
        <taxon>Actinomycetes</taxon>
        <taxon>Pseudonocardiales</taxon>
        <taxon>Pseudonocardiaceae</taxon>
        <taxon>Actinomycetospora</taxon>
    </lineage>
</organism>
<comment type="caution">
    <text evidence="2">The sequence shown here is derived from an EMBL/GenBank/DDBJ whole genome shotgun (WGS) entry which is preliminary data.</text>
</comment>
<dbReference type="SUPFAM" id="SSF103473">
    <property type="entry name" value="MFS general substrate transporter"/>
    <property type="match status" value="1"/>
</dbReference>
<gene>
    <name evidence="2" type="ORF">ACFPK1_15435</name>
</gene>
<protein>
    <recommendedName>
        <fullName evidence="4">MFS transporter</fullName>
    </recommendedName>
</protein>